<keyword evidence="2" id="KW-0812">Transmembrane</keyword>
<keyword evidence="2" id="KW-1133">Transmembrane helix</keyword>
<reference evidence="4 5" key="1">
    <citation type="journal article" date="2019" name="Nat. Microbiol.">
        <title>Mediterranean grassland soil C-N compound turnover is dependent on rainfall and depth, and is mediated by genomically divergent microorganisms.</title>
        <authorList>
            <person name="Diamond S."/>
            <person name="Andeer P.F."/>
            <person name="Li Z."/>
            <person name="Crits-Christoph A."/>
            <person name="Burstein D."/>
            <person name="Anantharaman K."/>
            <person name="Lane K.R."/>
            <person name="Thomas B.C."/>
            <person name="Pan C."/>
            <person name="Northen T.R."/>
            <person name="Banfield J.F."/>
        </authorList>
    </citation>
    <scope>NUCLEOTIDE SEQUENCE [LARGE SCALE GENOMIC DNA]</scope>
    <source>
        <strain evidence="4">NP_6</strain>
    </source>
</reference>
<feature type="compositionally biased region" description="Low complexity" evidence="1">
    <location>
        <begin position="105"/>
        <end position="121"/>
    </location>
</feature>
<dbReference type="PROSITE" id="PS51724">
    <property type="entry name" value="SPOR"/>
    <property type="match status" value="1"/>
</dbReference>
<sequence length="189" mass="19932">MADIPGILRKMRGLDPVALVTFVLALAVVIGILYVGVGTGPRSDTRELRSLERMVHDQQAALRTMQAEIADLKSTMNAGASTRSPSTLRASTMPPASMDPPAGDPSATSQATAEAATSPSPRVHVQAGAFNQRAHAEELVSRLLAHGFKAAVVQGRPNRVWIVGALERPAAQRIVAELRAAGFEALLVP</sequence>
<dbReference type="SUPFAM" id="SSF110997">
    <property type="entry name" value="Sporulation related repeat"/>
    <property type="match status" value="1"/>
</dbReference>
<feature type="region of interest" description="Disordered" evidence="1">
    <location>
        <begin position="74"/>
        <end position="121"/>
    </location>
</feature>
<proteinExistence type="predicted"/>
<organism evidence="4 5">
    <name type="scientific">Candidatus Segetimicrobium genomatis</name>
    <dbReference type="NCBI Taxonomy" id="2569760"/>
    <lineage>
        <taxon>Bacteria</taxon>
        <taxon>Bacillati</taxon>
        <taxon>Candidatus Sysuimicrobiota</taxon>
        <taxon>Candidatus Sysuimicrobiia</taxon>
        <taxon>Candidatus Sysuimicrobiales</taxon>
        <taxon>Candidatus Segetimicrobiaceae</taxon>
        <taxon>Candidatus Segetimicrobium</taxon>
    </lineage>
</organism>
<dbReference type="EMBL" id="VBAN01000279">
    <property type="protein sequence ID" value="TMI80121.1"/>
    <property type="molecule type" value="Genomic_DNA"/>
</dbReference>
<protein>
    <recommendedName>
        <fullName evidence="3">SPOR domain-containing protein</fullName>
    </recommendedName>
</protein>
<dbReference type="Gene3D" id="3.30.70.1070">
    <property type="entry name" value="Sporulation related repeat"/>
    <property type="match status" value="1"/>
</dbReference>
<accession>A0A537J995</accession>
<keyword evidence="2" id="KW-0472">Membrane</keyword>
<dbReference type="Pfam" id="PF05036">
    <property type="entry name" value="SPOR"/>
    <property type="match status" value="1"/>
</dbReference>
<dbReference type="InterPro" id="IPR007730">
    <property type="entry name" value="SPOR-like_dom"/>
</dbReference>
<name>A0A537J995_9BACT</name>
<evidence type="ECO:0000256" key="1">
    <source>
        <dbReference type="SAM" id="MobiDB-lite"/>
    </source>
</evidence>
<comment type="caution">
    <text evidence="4">The sequence shown here is derived from an EMBL/GenBank/DDBJ whole genome shotgun (WGS) entry which is preliminary data.</text>
</comment>
<gene>
    <name evidence="4" type="ORF">E6H03_08975</name>
</gene>
<dbReference type="GO" id="GO:0042834">
    <property type="term" value="F:peptidoglycan binding"/>
    <property type="evidence" value="ECO:0007669"/>
    <property type="project" value="InterPro"/>
</dbReference>
<feature type="domain" description="SPOR" evidence="3">
    <location>
        <begin position="117"/>
        <end position="189"/>
    </location>
</feature>
<evidence type="ECO:0000313" key="4">
    <source>
        <dbReference type="EMBL" id="TMI80121.1"/>
    </source>
</evidence>
<evidence type="ECO:0000259" key="3">
    <source>
        <dbReference type="PROSITE" id="PS51724"/>
    </source>
</evidence>
<dbReference type="InterPro" id="IPR036680">
    <property type="entry name" value="SPOR-like_sf"/>
</dbReference>
<dbReference type="Proteomes" id="UP000318093">
    <property type="component" value="Unassembled WGS sequence"/>
</dbReference>
<feature type="compositionally biased region" description="Polar residues" evidence="1">
    <location>
        <begin position="74"/>
        <end position="90"/>
    </location>
</feature>
<evidence type="ECO:0000256" key="2">
    <source>
        <dbReference type="SAM" id="Phobius"/>
    </source>
</evidence>
<dbReference type="AlphaFoldDB" id="A0A537J995"/>
<feature type="transmembrane region" description="Helical" evidence="2">
    <location>
        <begin position="17"/>
        <end position="37"/>
    </location>
</feature>
<evidence type="ECO:0000313" key="5">
    <source>
        <dbReference type="Proteomes" id="UP000318093"/>
    </source>
</evidence>